<gene>
    <name evidence="1" type="ORF">rCG_27300</name>
</gene>
<reference evidence="2" key="1">
    <citation type="submission" date="2005-09" db="EMBL/GenBank/DDBJ databases">
        <authorList>
            <person name="Mural R.J."/>
            <person name="Li P.W."/>
            <person name="Adams M.D."/>
            <person name="Amanatides P.G."/>
            <person name="Baden-Tillson H."/>
            <person name="Barnstead M."/>
            <person name="Chin S.H."/>
            <person name="Dew I."/>
            <person name="Evans C.A."/>
            <person name="Ferriera S."/>
            <person name="Flanigan M."/>
            <person name="Fosler C."/>
            <person name="Glodek A."/>
            <person name="Gu Z."/>
            <person name="Holt R.A."/>
            <person name="Jennings D."/>
            <person name="Kraft C.L."/>
            <person name="Lu F."/>
            <person name="Nguyen T."/>
            <person name="Nusskern D.R."/>
            <person name="Pfannkoch C.M."/>
            <person name="Sitter C."/>
            <person name="Sutton G.G."/>
            <person name="Venter J.C."/>
            <person name="Wang Z."/>
            <person name="Woodage T."/>
            <person name="Zheng X.H."/>
            <person name="Zhong F."/>
        </authorList>
    </citation>
    <scope>NUCLEOTIDE SEQUENCE [LARGE SCALE GENOMIC DNA]</scope>
    <source>
        <strain>BN</strain>
        <strain evidence="2">Sprague-Dawley</strain>
    </source>
</reference>
<organism evidence="1 2">
    <name type="scientific">Rattus norvegicus</name>
    <name type="common">Rat</name>
    <dbReference type="NCBI Taxonomy" id="10116"/>
    <lineage>
        <taxon>Eukaryota</taxon>
        <taxon>Metazoa</taxon>
        <taxon>Chordata</taxon>
        <taxon>Craniata</taxon>
        <taxon>Vertebrata</taxon>
        <taxon>Euteleostomi</taxon>
        <taxon>Mammalia</taxon>
        <taxon>Eutheria</taxon>
        <taxon>Euarchontoglires</taxon>
        <taxon>Glires</taxon>
        <taxon>Rodentia</taxon>
        <taxon>Myomorpha</taxon>
        <taxon>Muroidea</taxon>
        <taxon>Muridae</taxon>
        <taxon>Murinae</taxon>
        <taxon>Rattus</taxon>
    </lineage>
</organism>
<name>A6HPF5_RAT</name>
<sequence length="68" mass="7936">MPTWRRLLVVFPDDAVHLRRKILLSMHFPFSQWGELPCLHLSNRRIGRGGGRGGVVLLFYLSLWTQSF</sequence>
<dbReference type="AlphaFoldDB" id="A6HPF5"/>
<dbReference type="EMBL" id="CH473949">
    <property type="protein sequence ID" value="EDL79906.1"/>
    <property type="molecule type" value="Genomic_DNA"/>
</dbReference>
<protein>
    <submittedName>
        <fullName evidence="1">RCG27300</fullName>
    </submittedName>
</protein>
<accession>A6HPF5</accession>
<evidence type="ECO:0000313" key="1">
    <source>
        <dbReference type="EMBL" id="EDL79906.1"/>
    </source>
</evidence>
<proteinExistence type="predicted"/>
<evidence type="ECO:0000313" key="2">
    <source>
        <dbReference type="Proteomes" id="UP000234681"/>
    </source>
</evidence>
<dbReference type="Proteomes" id="UP000234681">
    <property type="component" value="Chromosome 3"/>
</dbReference>